<dbReference type="Gene3D" id="3.30.420.10">
    <property type="entry name" value="Ribonuclease H-like superfamily/Ribonuclease H"/>
    <property type="match status" value="1"/>
</dbReference>
<protein>
    <submittedName>
        <fullName evidence="4">Reverse transcriptase domain-containing protein</fullName>
    </submittedName>
</protein>
<dbReference type="Pfam" id="PF00665">
    <property type="entry name" value="rve"/>
    <property type="match status" value="1"/>
</dbReference>
<accession>A0A6L2NGD1</accession>
<dbReference type="InterPro" id="IPR012337">
    <property type="entry name" value="RNaseH-like_sf"/>
</dbReference>
<gene>
    <name evidence="4" type="ORF">Tci_056555</name>
</gene>
<dbReference type="Gene3D" id="2.40.30.10">
    <property type="entry name" value="Translation factors"/>
    <property type="match status" value="1"/>
</dbReference>
<keyword evidence="1" id="KW-0547">Nucleotide-binding</keyword>
<evidence type="ECO:0000256" key="2">
    <source>
        <dbReference type="ARBA" id="ARBA00023134"/>
    </source>
</evidence>
<dbReference type="InterPro" id="IPR036397">
    <property type="entry name" value="RNaseH_sf"/>
</dbReference>
<sequence>MQDLGEVAALNDYTKTLDGKAEAEDGKTDNAKMDGVWSFKDQQEGVHIQTYAVLRQAWIEKVTPCLVLNKIDSLILELKLTPLEAYAKLLRIVHEVNGIVSTYKSEKYLSDVDSIIQSGTGEMGAERIEFIEDDEEDTFQPQKKECDVCLRVGWVGGIRSDVGYNGDKGILEKLIKSFNLSVLLRELRNKDPKVILQSVMIPIKMLPQRDVNGDIVNNYHEESRSGESVQKHIQEAELHSLYLMMCQGLKPVATAHAGNIVAIRGLSQHILKSATLASTKNYWPFSSMTFQVSPTLKVAIKPSDPTDMAALMNGLRLLNRTDPFVEISVSARGEHVLAAIGEVHLERCIKDLKDRFAKDRTYGKVTCIAHKLKWQVLIGGNKDWCFSQFSLECLKGFNTLFGEEERGIFLKKTGHRPGYIRKVLYESSIEANMTEKATDTLDGSGMSTPWFADFANYHVGNFVVKGMSSQQKNKFSKDVKHYFWDDLFLFKICADQVIRRCVHGQEAIDILKAAIIDSPGDTMARTTSPKRCLTSGKISQQDEMPQNSIQVCEIFNVWGIDFMGPFPSSRGNKYILVAVDYLSKWVEEKALPTNDARVVCKFLKSLFARFRTPRAIISDRGTYFCNDQFAKGMLKYGVTHRLAIAYHPQKSGQVEVSNRGLKRILERTVGENCASWLDKLDNSLWAFRIAFKTPIGYTPYKLVYRKACDLPIELEHKAY</sequence>
<dbReference type="InterPro" id="IPR009000">
    <property type="entry name" value="Transl_B-barrel_sf"/>
</dbReference>
<name>A0A6L2NGD1_TANCI</name>
<dbReference type="GO" id="GO:0015074">
    <property type="term" value="P:DNA integration"/>
    <property type="evidence" value="ECO:0007669"/>
    <property type="project" value="InterPro"/>
</dbReference>
<dbReference type="Gene3D" id="3.40.50.300">
    <property type="entry name" value="P-loop containing nucleotide triphosphate hydrolases"/>
    <property type="match status" value="1"/>
</dbReference>
<dbReference type="SUPFAM" id="SSF53098">
    <property type="entry name" value="Ribonuclease H-like"/>
    <property type="match status" value="1"/>
</dbReference>
<dbReference type="InterPro" id="IPR001584">
    <property type="entry name" value="Integrase_cat-core"/>
</dbReference>
<dbReference type="Gene3D" id="3.30.70.870">
    <property type="entry name" value="Elongation Factor G (Translational Gtpase), domain 3"/>
    <property type="match status" value="1"/>
</dbReference>
<dbReference type="InterPro" id="IPR035647">
    <property type="entry name" value="EFG_III/V"/>
</dbReference>
<dbReference type="GO" id="GO:0005829">
    <property type="term" value="C:cytosol"/>
    <property type="evidence" value="ECO:0007669"/>
    <property type="project" value="TreeGrafter"/>
</dbReference>
<dbReference type="GO" id="GO:0042256">
    <property type="term" value="P:cytosolic ribosome assembly"/>
    <property type="evidence" value="ECO:0007669"/>
    <property type="project" value="TreeGrafter"/>
</dbReference>
<dbReference type="GO" id="GO:0003964">
    <property type="term" value="F:RNA-directed DNA polymerase activity"/>
    <property type="evidence" value="ECO:0007669"/>
    <property type="project" value="UniProtKB-KW"/>
</dbReference>
<comment type="caution">
    <text evidence="4">The sequence shown here is derived from an EMBL/GenBank/DDBJ whole genome shotgun (WGS) entry which is preliminary data.</text>
</comment>
<dbReference type="PANTHER" id="PTHR42908:SF3">
    <property type="entry name" value="ELONGATION FACTOR-LIKE GTPASE 1"/>
    <property type="match status" value="1"/>
</dbReference>
<dbReference type="GO" id="GO:1990904">
    <property type="term" value="C:ribonucleoprotein complex"/>
    <property type="evidence" value="ECO:0007669"/>
    <property type="project" value="TreeGrafter"/>
</dbReference>
<dbReference type="SUPFAM" id="SSF50447">
    <property type="entry name" value="Translation proteins"/>
    <property type="match status" value="1"/>
</dbReference>
<keyword evidence="2" id="KW-0342">GTP-binding</keyword>
<keyword evidence="4" id="KW-0548">Nucleotidyltransferase</keyword>
<dbReference type="PROSITE" id="PS50994">
    <property type="entry name" value="INTEGRASE"/>
    <property type="match status" value="1"/>
</dbReference>
<dbReference type="PANTHER" id="PTHR42908">
    <property type="entry name" value="TRANSLATION ELONGATION FACTOR-RELATED"/>
    <property type="match status" value="1"/>
</dbReference>
<evidence type="ECO:0000256" key="1">
    <source>
        <dbReference type="ARBA" id="ARBA00022741"/>
    </source>
</evidence>
<dbReference type="AlphaFoldDB" id="A0A6L2NGD1"/>
<feature type="domain" description="Integrase catalytic" evidence="3">
    <location>
        <begin position="541"/>
        <end position="707"/>
    </location>
</feature>
<dbReference type="SUPFAM" id="SSF52540">
    <property type="entry name" value="P-loop containing nucleoside triphosphate hydrolases"/>
    <property type="match status" value="1"/>
</dbReference>
<keyword evidence="4" id="KW-0808">Transferase</keyword>
<dbReference type="GO" id="GO:0005525">
    <property type="term" value="F:GTP binding"/>
    <property type="evidence" value="ECO:0007669"/>
    <property type="project" value="UniProtKB-KW"/>
</dbReference>
<dbReference type="InterPro" id="IPR041095">
    <property type="entry name" value="EFG_II"/>
</dbReference>
<dbReference type="EMBL" id="BKCJ010008925">
    <property type="protein sequence ID" value="GEU84577.1"/>
    <property type="molecule type" value="Genomic_DNA"/>
</dbReference>
<dbReference type="GO" id="GO:0003676">
    <property type="term" value="F:nucleic acid binding"/>
    <property type="evidence" value="ECO:0007669"/>
    <property type="project" value="InterPro"/>
</dbReference>
<dbReference type="Pfam" id="PF14492">
    <property type="entry name" value="EFG_III"/>
    <property type="match status" value="1"/>
</dbReference>
<dbReference type="GO" id="GO:0043022">
    <property type="term" value="F:ribosome binding"/>
    <property type="evidence" value="ECO:0007669"/>
    <property type="project" value="TreeGrafter"/>
</dbReference>
<evidence type="ECO:0000313" key="4">
    <source>
        <dbReference type="EMBL" id="GEU84577.1"/>
    </source>
</evidence>
<dbReference type="SUPFAM" id="SSF54980">
    <property type="entry name" value="EF-G C-terminal domain-like"/>
    <property type="match status" value="1"/>
</dbReference>
<dbReference type="FunFam" id="3.30.70.870:FF:000002">
    <property type="entry name" value="Translation elongation factor 2"/>
    <property type="match status" value="1"/>
</dbReference>
<evidence type="ECO:0000259" key="3">
    <source>
        <dbReference type="PROSITE" id="PS50994"/>
    </source>
</evidence>
<keyword evidence="4" id="KW-0695">RNA-directed DNA polymerase</keyword>
<organism evidence="4">
    <name type="scientific">Tanacetum cinerariifolium</name>
    <name type="common">Dalmatian daisy</name>
    <name type="synonym">Chrysanthemum cinerariifolium</name>
    <dbReference type="NCBI Taxonomy" id="118510"/>
    <lineage>
        <taxon>Eukaryota</taxon>
        <taxon>Viridiplantae</taxon>
        <taxon>Streptophyta</taxon>
        <taxon>Embryophyta</taxon>
        <taxon>Tracheophyta</taxon>
        <taxon>Spermatophyta</taxon>
        <taxon>Magnoliopsida</taxon>
        <taxon>eudicotyledons</taxon>
        <taxon>Gunneridae</taxon>
        <taxon>Pentapetalae</taxon>
        <taxon>asterids</taxon>
        <taxon>campanulids</taxon>
        <taxon>Asterales</taxon>
        <taxon>Asteraceae</taxon>
        <taxon>Asteroideae</taxon>
        <taxon>Anthemideae</taxon>
        <taxon>Anthemidinae</taxon>
        <taxon>Tanacetum</taxon>
    </lineage>
</organism>
<dbReference type="GO" id="GO:0003924">
    <property type="term" value="F:GTPase activity"/>
    <property type="evidence" value="ECO:0007669"/>
    <property type="project" value="TreeGrafter"/>
</dbReference>
<reference evidence="4" key="1">
    <citation type="journal article" date="2019" name="Sci. Rep.">
        <title>Draft genome of Tanacetum cinerariifolium, the natural source of mosquito coil.</title>
        <authorList>
            <person name="Yamashiro T."/>
            <person name="Shiraishi A."/>
            <person name="Satake H."/>
            <person name="Nakayama K."/>
        </authorList>
    </citation>
    <scope>NUCLEOTIDE SEQUENCE</scope>
</reference>
<proteinExistence type="predicted"/>
<dbReference type="InterPro" id="IPR027417">
    <property type="entry name" value="P-loop_NTPase"/>
</dbReference>